<protein>
    <submittedName>
        <fullName evidence="5">ABC transporter ATP-binding protein</fullName>
    </submittedName>
</protein>
<keyword evidence="3 5" id="KW-0067">ATP-binding</keyword>
<dbReference type="Pfam" id="PF00005">
    <property type="entry name" value="ABC_tran"/>
    <property type="match status" value="1"/>
</dbReference>
<keyword evidence="6" id="KW-1185">Reference proteome</keyword>
<dbReference type="GO" id="GO:0005524">
    <property type="term" value="F:ATP binding"/>
    <property type="evidence" value="ECO:0007669"/>
    <property type="project" value="UniProtKB-KW"/>
</dbReference>
<evidence type="ECO:0000313" key="5">
    <source>
        <dbReference type="EMBL" id="NYZ19253.1"/>
    </source>
</evidence>
<dbReference type="InterPro" id="IPR027417">
    <property type="entry name" value="P-loop_NTPase"/>
</dbReference>
<feature type="domain" description="ABC transporter" evidence="4">
    <location>
        <begin position="4"/>
        <end position="234"/>
    </location>
</feature>
<organism evidence="5 6">
    <name type="scientific">Azospirillum oleiclasticum</name>
    <dbReference type="NCBI Taxonomy" id="2735135"/>
    <lineage>
        <taxon>Bacteria</taxon>
        <taxon>Pseudomonadati</taxon>
        <taxon>Pseudomonadota</taxon>
        <taxon>Alphaproteobacteria</taxon>
        <taxon>Rhodospirillales</taxon>
        <taxon>Azospirillaceae</taxon>
        <taxon>Azospirillum</taxon>
    </lineage>
</organism>
<dbReference type="PANTHER" id="PTHR42781">
    <property type="entry name" value="SPERMIDINE/PUTRESCINE IMPORT ATP-BINDING PROTEIN POTA"/>
    <property type="match status" value="1"/>
</dbReference>
<dbReference type="InterPro" id="IPR008995">
    <property type="entry name" value="Mo/tungstate-bd_C_term_dom"/>
</dbReference>
<keyword evidence="2" id="KW-0547">Nucleotide-binding</keyword>
<dbReference type="Gene3D" id="3.40.50.300">
    <property type="entry name" value="P-loop containing nucleotide triphosphate hydrolases"/>
    <property type="match status" value="1"/>
</dbReference>
<dbReference type="Gene3D" id="2.40.50.100">
    <property type="match status" value="1"/>
</dbReference>
<dbReference type="Proteomes" id="UP000584642">
    <property type="component" value="Unassembled WGS sequence"/>
</dbReference>
<dbReference type="InterPro" id="IPR003593">
    <property type="entry name" value="AAA+_ATPase"/>
</dbReference>
<evidence type="ECO:0000256" key="2">
    <source>
        <dbReference type="ARBA" id="ARBA00022741"/>
    </source>
</evidence>
<dbReference type="SMART" id="SM00382">
    <property type="entry name" value="AAA"/>
    <property type="match status" value="1"/>
</dbReference>
<keyword evidence="1" id="KW-0813">Transport</keyword>
<dbReference type="SUPFAM" id="SSF50331">
    <property type="entry name" value="MOP-like"/>
    <property type="match status" value="1"/>
</dbReference>
<dbReference type="InterPro" id="IPR013611">
    <property type="entry name" value="Transp-assoc_OB_typ2"/>
</dbReference>
<dbReference type="Gene3D" id="2.40.50.140">
    <property type="entry name" value="Nucleic acid-binding proteins"/>
    <property type="match status" value="1"/>
</dbReference>
<name>A0ABX2T7R7_9PROT</name>
<dbReference type="PROSITE" id="PS50893">
    <property type="entry name" value="ABC_TRANSPORTER_2"/>
    <property type="match status" value="1"/>
</dbReference>
<evidence type="ECO:0000259" key="4">
    <source>
        <dbReference type="PROSITE" id="PS50893"/>
    </source>
</evidence>
<dbReference type="PANTHER" id="PTHR42781:SF4">
    <property type="entry name" value="SPERMIDINE_PUTRESCINE IMPORT ATP-BINDING PROTEIN POTA"/>
    <property type="match status" value="1"/>
</dbReference>
<dbReference type="InterPro" id="IPR003439">
    <property type="entry name" value="ABC_transporter-like_ATP-bd"/>
</dbReference>
<dbReference type="SUPFAM" id="SSF52540">
    <property type="entry name" value="P-loop containing nucleoside triphosphate hydrolases"/>
    <property type="match status" value="1"/>
</dbReference>
<evidence type="ECO:0000256" key="3">
    <source>
        <dbReference type="ARBA" id="ARBA00022840"/>
    </source>
</evidence>
<dbReference type="InterPro" id="IPR012340">
    <property type="entry name" value="NA-bd_OB-fold"/>
</dbReference>
<reference evidence="5 6" key="1">
    <citation type="submission" date="2020-05" db="EMBL/GenBank/DDBJ databases">
        <title>Azospirillum oleiclasticum sp. nov, a nitrogen-fixing and heavy crude oil-emulsifying bacterium isolated from the crude oil of Yumen Oilfield.</title>
        <authorList>
            <person name="Wu D."/>
            <person name="Cai M."/>
            <person name="Zhang X."/>
        </authorList>
    </citation>
    <scope>NUCLEOTIDE SEQUENCE [LARGE SCALE GENOMIC DNA]</scope>
    <source>
        <strain evidence="5 6">ROY-1-1-2</strain>
    </source>
</reference>
<gene>
    <name evidence="5" type="ORF">HND93_05980</name>
</gene>
<dbReference type="Pfam" id="PF08402">
    <property type="entry name" value="TOBE_2"/>
    <property type="match status" value="1"/>
</dbReference>
<evidence type="ECO:0000256" key="1">
    <source>
        <dbReference type="ARBA" id="ARBA00022448"/>
    </source>
</evidence>
<sequence>MPDLHLTGIVKHYGSVVAVDHVDLHLPAGKFVCFLGPSGCGKTTLLRMIAGLEAPTKGRIKLGEEDITDRPTHRRGVGMVFQSLALFPHLTVGENIAYGMRIRNAPKADTERRVEELLQLVHLPGLGSRNVSQLSGGQRQRVAIARALALDPALFLLDEPLSALDAKLREAMQVELRLLQRRLGVTTILVTHDQREAMTTADLIAVMAHGRVQQIGSPLEIYRNPANTFVADFIGSTNMLPASIAERPGAVWVDGVVFPVAKLPAGVAPGREVTLSVRPEELHLLTGDMDQRGEAVLTGTVSFVRDVGQSVEVFVECGGRSVTVVGSPKEVPPVKAGDAVRVAFPAEACVVLAQ</sequence>
<proteinExistence type="predicted"/>
<accession>A0ABX2T7R7</accession>
<dbReference type="RefSeq" id="WP_180281019.1">
    <property type="nucleotide sequence ID" value="NZ_JABFDB010000002.1"/>
</dbReference>
<comment type="caution">
    <text evidence="5">The sequence shown here is derived from an EMBL/GenBank/DDBJ whole genome shotgun (WGS) entry which is preliminary data.</text>
</comment>
<evidence type="ECO:0000313" key="6">
    <source>
        <dbReference type="Proteomes" id="UP000584642"/>
    </source>
</evidence>
<dbReference type="InterPro" id="IPR050093">
    <property type="entry name" value="ABC_SmlMolc_Importer"/>
</dbReference>
<dbReference type="EMBL" id="JABFDB010000002">
    <property type="protein sequence ID" value="NYZ19253.1"/>
    <property type="molecule type" value="Genomic_DNA"/>
</dbReference>
<dbReference type="InterPro" id="IPR017871">
    <property type="entry name" value="ABC_transporter-like_CS"/>
</dbReference>
<dbReference type="PROSITE" id="PS00211">
    <property type="entry name" value="ABC_TRANSPORTER_1"/>
    <property type="match status" value="1"/>
</dbReference>